<dbReference type="Pfam" id="PF13579">
    <property type="entry name" value="Glyco_trans_4_4"/>
    <property type="match status" value="1"/>
</dbReference>
<gene>
    <name evidence="3" type="ORF">NUTIK01_12810</name>
</gene>
<dbReference type="Proteomes" id="UP001187221">
    <property type="component" value="Unassembled WGS sequence"/>
</dbReference>
<name>A0ABQ6P5H1_9SPHN</name>
<dbReference type="RefSeq" id="WP_317974297.1">
    <property type="nucleotide sequence ID" value="NZ_BTFW01000001.1"/>
</dbReference>
<dbReference type="PANTHER" id="PTHR45947">
    <property type="entry name" value="SULFOQUINOVOSYL TRANSFERASE SQD2"/>
    <property type="match status" value="1"/>
</dbReference>
<reference evidence="3 4" key="1">
    <citation type="submission" date="2023-06" db="EMBL/GenBank/DDBJ databases">
        <title>Draft genome sequence of Novosphingobium sp. strain IK01.</title>
        <authorList>
            <person name="Hatamoto M."/>
            <person name="Ikarashi T."/>
            <person name="Yamaguchi T."/>
        </authorList>
    </citation>
    <scope>NUCLEOTIDE SEQUENCE [LARGE SCALE GENOMIC DNA]</scope>
    <source>
        <strain evidence="3 4">IK01</strain>
    </source>
</reference>
<dbReference type="InterPro" id="IPR028098">
    <property type="entry name" value="Glyco_trans_4-like_N"/>
</dbReference>
<dbReference type="SUPFAM" id="SSF53756">
    <property type="entry name" value="UDP-Glycosyltransferase/glycogen phosphorylase"/>
    <property type="match status" value="1"/>
</dbReference>
<keyword evidence="4" id="KW-1185">Reference proteome</keyword>
<dbReference type="PANTHER" id="PTHR45947:SF3">
    <property type="entry name" value="SULFOQUINOVOSYL TRANSFERASE SQD2"/>
    <property type="match status" value="1"/>
</dbReference>
<evidence type="ECO:0000259" key="2">
    <source>
        <dbReference type="Pfam" id="PF13579"/>
    </source>
</evidence>
<accession>A0ABQ6P5H1</accession>
<dbReference type="EMBL" id="BTFW01000001">
    <property type="protein sequence ID" value="GMM60504.1"/>
    <property type="molecule type" value="Genomic_DNA"/>
</dbReference>
<proteinExistence type="predicted"/>
<dbReference type="Gene3D" id="3.40.50.2000">
    <property type="entry name" value="Glycogen Phosphorylase B"/>
    <property type="match status" value="2"/>
</dbReference>
<dbReference type="Pfam" id="PF00534">
    <property type="entry name" value="Glycos_transf_1"/>
    <property type="match status" value="1"/>
</dbReference>
<feature type="domain" description="Glycosyltransferase subfamily 4-like N-terminal" evidence="2">
    <location>
        <begin position="23"/>
        <end position="200"/>
    </location>
</feature>
<protein>
    <submittedName>
        <fullName evidence="3">Glycosyltransferase family 4 protein</fullName>
    </submittedName>
</protein>
<dbReference type="InterPro" id="IPR001296">
    <property type="entry name" value="Glyco_trans_1"/>
</dbReference>
<sequence length="406" mass="42800">MTPDKTLRLLSLSTLYPASVRPGFGRFVARQMEALAARPDWDVTVINPIGLPPLPRRLLPAGYAPLHAIPPMETRSGVPVYHPRFTLLPGLSGRFNPALIAQSVLPLARRLHAETPFDIVDAQFFYPDGPAAARIARALGLPLAIKARGSDIHYWGQRPAALSQMQHAAREAGALLAVSQALADDMADLGLPGERITVHYTGLDHGRFHPRPRAAARAILAERFQLPGEGPLVACVGALIGIKGQALAIRALAEPGMERVRLALAGTGPDEATLRALARELDVAHRVHFLGALGHDFVPVLMAGASAMVLPSEREGLANVWIEALACGTPLVIPDIGGAREVVTSSTAGLLAAREPAAIARALAALIAQPSAPDAVAACAARFSWEANAAAMAGLYRKVVETAKGT</sequence>
<evidence type="ECO:0000313" key="3">
    <source>
        <dbReference type="EMBL" id="GMM60504.1"/>
    </source>
</evidence>
<organism evidence="3 4">
    <name type="scientific">Novosphingobium pituita</name>
    <dbReference type="NCBI Taxonomy" id="3056842"/>
    <lineage>
        <taxon>Bacteria</taxon>
        <taxon>Pseudomonadati</taxon>
        <taxon>Pseudomonadota</taxon>
        <taxon>Alphaproteobacteria</taxon>
        <taxon>Sphingomonadales</taxon>
        <taxon>Sphingomonadaceae</taxon>
        <taxon>Novosphingobium</taxon>
    </lineage>
</organism>
<evidence type="ECO:0000313" key="4">
    <source>
        <dbReference type="Proteomes" id="UP001187221"/>
    </source>
</evidence>
<feature type="domain" description="Glycosyl transferase family 1" evidence="1">
    <location>
        <begin position="223"/>
        <end position="374"/>
    </location>
</feature>
<dbReference type="InterPro" id="IPR050194">
    <property type="entry name" value="Glycosyltransferase_grp1"/>
</dbReference>
<comment type="caution">
    <text evidence="3">The sequence shown here is derived from an EMBL/GenBank/DDBJ whole genome shotgun (WGS) entry which is preliminary data.</text>
</comment>
<evidence type="ECO:0000259" key="1">
    <source>
        <dbReference type="Pfam" id="PF00534"/>
    </source>
</evidence>